<dbReference type="PANTHER" id="PTHR43248">
    <property type="entry name" value="2-SUCCINYL-6-HYDROXY-2,4-CYCLOHEXADIENE-1-CARBOXYLATE SYNTHASE"/>
    <property type="match status" value="1"/>
</dbReference>
<keyword evidence="7" id="KW-1185">Reference proteome</keyword>
<evidence type="ECO:0000313" key="6">
    <source>
        <dbReference type="EMBL" id="MFD2792138.1"/>
    </source>
</evidence>
<comment type="caution">
    <text evidence="6">The sequence shown here is derived from an EMBL/GenBank/DDBJ whole genome shotgun (WGS) entry which is preliminary data.</text>
</comment>
<evidence type="ECO:0000256" key="2">
    <source>
        <dbReference type="ARBA" id="ARBA00022729"/>
    </source>
</evidence>
<dbReference type="Pfam" id="PF08386">
    <property type="entry name" value="Abhydrolase_4"/>
    <property type="match status" value="1"/>
</dbReference>
<dbReference type="InterPro" id="IPR013595">
    <property type="entry name" value="Pept_S33_TAP-like_C"/>
</dbReference>
<dbReference type="RefSeq" id="WP_377179480.1">
    <property type="nucleotide sequence ID" value="NZ_JBHUOG010000001.1"/>
</dbReference>
<evidence type="ECO:0000256" key="3">
    <source>
        <dbReference type="ARBA" id="ARBA00022801"/>
    </source>
</evidence>
<dbReference type="Proteomes" id="UP001597479">
    <property type="component" value="Unassembled WGS sequence"/>
</dbReference>
<feature type="signal peptide" evidence="4">
    <location>
        <begin position="1"/>
        <end position="25"/>
    </location>
</feature>
<name>A0ABW5VKA0_9MICO</name>
<comment type="similarity">
    <text evidence="1">Belongs to the peptidase S33 family.</text>
</comment>
<accession>A0ABW5VKA0</accession>
<reference evidence="7" key="1">
    <citation type="journal article" date="2019" name="Int. J. Syst. Evol. Microbiol.">
        <title>The Global Catalogue of Microorganisms (GCM) 10K type strain sequencing project: providing services to taxonomists for standard genome sequencing and annotation.</title>
        <authorList>
            <consortium name="The Broad Institute Genomics Platform"/>
            <consortium name="The Broad Institute Genome Sequencing Center for Infectious Disease"/>
            <person name="Wu L."/>
            <person name="Ma J."/>
        </authorList>
    </citation>
    <scope>NUCLEOTIDE SEQUENCE [LARGE SCALE GENOMIC DNA]</scope>
    <source>
        <strain evidence="7">CCM 7044</strain>
    </source>
</reference>
<evidence type="ECO:0000313" key="7">
    <source>
        <dbReference type="Proteomes" id="UP001597479"/>
    </source>
</evidence>
<evidence type="ECO:0000256" key="1">
    <source>
        <dbReference type="ARBA" id="ARBA00010088"/>
    </source>
</evidence>
<evidence type="ECO:0000259" key="5">
    <source>
        <dbReference type="Pfam" id="PF08386"/>
    </source>
</evidence>
<dbReference type="InterPro" id="IPR051601">
    <property type="entry name" value="Serine_prot/Carboxylest_S33"/>
</dbReference>
<gene>
    <name evidence="6" type="ORF">ACFS27_01110</name>
</gene>
<sequence length="523" mass="55513">MERRRMVKRVMALTAVAGLAGTLLAAPAASDDRRSGGPDWGTCPDDVVTAIPLECATVPVPLDHDDPGGTKIEVMISRLASTDTTARRGVLLLNPGGPGGAGLPQPSELSMLGLPSSVLDAYDLIGMDPRGVGHSSPVSCGFTVEQNYPGNVPPYAPDAAAVAKQAEYSRTIADQCAAHDTDGRMQHMTTANTARDMDVIREALGEDTISFYGASYGSALGSAYASLFPERSDRIIVDSNTGGPALDQDAVRRFALGLEDRFPDFATWASARNESYGLGTTPGQVRKNYLALGSRLDRAPMEGLTGANFRFFVFAALYSDSSFAPLAQLWQSLDDGDVEAAARQADTLRSELSDLPTAVPGVSPGSGTTPSPHDNAFSAFLAVTCNDTEWAEDVRTYQRNVAVDRKRYPLFGAAAANVNPCAFWHNDPVDPPLEIDDEGPENVLVLQNLRDPATPLLGGEITREAFGDRARLVSVDAGGHGVYVYGDNPCALNTATRFLLDGSLPRDDIFCGASTTSGPRPER</sequence>
<dbReference type="Gene3D" id="3.40.50.1820">
    <property type="entry name" value="alpha/beta hydrolase"/>
    <property type="match status" value="1"/>
</dbReference>
<keyword evidence="2 4" id="KW-0732">Signal</keyword>
<dbReference type="InterPro" id="IPR029058">
    <property type="entry name" value="AB_hydrolase_fold"/>
</dbReference>
<keyword evidence="3 6" id="KW-0378">Hydrolase</keyword>
<feature type="domain" description="Peptidase S33 tripeptidyl aminopeptidase-like C-terminal" evidence="5">
    <location>
        <begin position="409"/>
        <end position="511"/>
    </location>
</feature>
<protein>
    <submittedName>
        <fullName evidence="6">Alpha/beta hydrolase</fullName>
    </submittedName>
</protein>
<dbReference type="EMBL" id="JBHUOG010000001">
    <property type="protein sequence ID" value="MFD2792138.1"/>
    <property type="molecule type" value="Genomic_DNA"/>
</dbReference>
<dbReference type="SUPFAM" id="SSF53474">
    <property type="entry name" value="alpha/beta-Hydrolases"/>
    <property type="match status" value="1"/>
</dbReference>
<dbReference type="GO" id="GO:0016787">
    <property type="term" value="F:hydrolase activity"/>
    <property type="evidence" value="ECO:0007669"/>
    <property type="project" value="UniProtKB-KW"/>
</dbReference>
<organism evidence="6 7">
    <name type="scientific">Promicromonospora vindobonensis</name>
    <dbReference type="NCBI Taxonomy" id="195748"/>
    <lineage>
        <taxon>Bacteria</taxon>
        <taxon>Bacillati</taxon>
        <taxon>Actinomycetota</taxon>
        <taxon>Actinomycetes</taxon>
        <taxon>Micrococcales</taxon>
        <taxon>Promicromonosporaceae</taxon>
        <taxon>Promicromonospora</taxon>
    </lineage>
</organism>
<dbReference type="PANTHER" id="PTHR43248:SF29">
    <property type="entry name" value="TRIPEPTIDYL AMINOPEPTIDASE"/>
    <property type="match status" value="1"/>
</dbReference>
<evidence type="ECO:0000256" key="4">
    <source>
        <dbReference type="SAM" id="SignalP"/>
    </source>
</evidence>
<feature type="chain" id="PRO_5045812326" evidence="4">
    <location>
        <begin position="26"/>
        <end position="523"/>
    </location>
</feature>
<proteinExistence type="inferred from homology"/>